<dbReference type="EMBL" id="MN641876">
    <property type="protein sequence ID" value="QII88682.1"/>
    <property type="molecule type" value="Genomic_DNA"/>
</dbReference>
<accession>A0A6G7KTL6</accession>
<organism evidence="2">
    <name type="scientific">African swine fever virus</name>
    <name type="common">ASFV</name>
    <dbReference type="NCBI Taxonomy" id="10497"/>
    <lineage>
        <taxon>Viruses</taxon>
        <taxon>Varidnaviria</taxon>
        <taxon>Bamfordvirae</taxon>
        <taxon>Nucleocytoviricota</taxon>
        <taxon>Pokkesviricetes</taxon>
        <taxon>Asfuvirales</taxon>
        <taxon>Asfarviridae</taxon>
        <taxon>Asfivirus</taxon>
        <taxon>Asfivirus haemorrhagiae</taxon>
    </lineage>
</organism>
<organismHost>
    <name type="scientific">Phacochoerus aethiopicus</name>
    <name type="common">Warthog</name>
    <dbReference type="NCBI Taxonomy" id="85517"/>
</organismHost>
<reference evidence="2" key="1">
    <citation type="submission" date="2019-11" db="EMBL/GenBank/DDBJ databases">
        <authorList>
            <person name="Ndlovu S.S."/>
            <person name="Carulei O."/>
        </authorList>
    </citation>
    <scope>NUCLEOTIDE SEQUENCE [LARGE SCALE GENOMIC DNA]</scope>
    <source>
        <strain evidence="2">RSA_W1_1999</strain>
    </source>
</reference>
<keyword evidence="1" id="KW-0812">Transmembrane</keyword>
<name>A0A6G7KTL6_ASF</name>
<gene>
    <name evidence="2" type="primary">KP93L</name>
</gene>
<evidence type="ECO:0000313" key="2">
    <source>
        <dbReference type="EMBL" id="QII88682.1"/>
    </source>
</evidence>
<keyword evidence="1" id="KW-0472">Membrane</keyword>
<organismHost>
    <name type="scientific">Potamochoerus larvatus</name>
    <name type="common">Bushpig</name>
    <dbReference type="NCBI Taxonomy" id="273792"/>
</organismHost>
<protein>
    <submittedName>
        <fullName evidence="2">PKP93L</fullName>
    </submittedName>
</protein>
<organismHost>
    <name type="scientific">Ornithodoros moubata</name>
    <name type="common">Soft tick</name>
    <name type="synonym">Argasid tick</name>
    <dbReference type="NCBI Taxonomy" id="6938"/>
</organismHost>
<keyword evidence="1" id="KW-1133">Transmembrane helix</keyword>
<proteinExistence type="predicted"/>
<feature type="transmembrane region" description="Helical" evidence="1">
    <location>
        <begin position="22"/>
        <end position="43"/>
    </location>
</feature>
<organismHost>
    <name type="scientific">Sus scrofa</name>
    <name type="common">Pig</name>
    <dbReference type="NCBI Taxonomy" id="9823"/>
</organismHost>
<evidence type="ECO:0000256" key="1">
    <source>
        <dbReference type="SAM" id="Phobius"/>
    </source>
</evidence>
<organismHost>
    <name type="scientific">Ornithodoros</name>
    <name type="common">relapsing fever ticks</name>
    <dbReference type="NCBI Taxonomy" id="6937"/>
</organismHost>
<sequence length="84" mass="10014">MFFFGFLSATMCYWTSHRTTDYSYIVLSILVIILIWYLILICCRSKKNVVINNMPPSPPPYNRKYKAARLPIRWIKITHKMVII</sequence>
<organismHost>
    <name type="scientific">Phacochoerus africanus</name>
    <name type="common">Warthog</name>
    <dbReference type="NCBI Taxonomy" id="41426"/>
</organismHost>